<gene>
    <name evidence="2" type="ORF">LY79DRAFT_36674</name>
</gene>
<dbReference type="GeneID" id="85437030"/>
<evidence type="ECO:0000256" key="1">
    <source>
        <dbReference type="SAM" id="Phobius"/>
    </source>
</evidence>
<evidence type="ECO:0000313" key="3">
    <source>
        <dbReference type="Proteomes" id="UP001230504"/>
    </source>
</evidence>
<dbReference type="AlphaFoldDB" id="A0AAD8V7A9"/>
<dbReference type="RefSeq" id="XP_060417794.1">
    <property type="nucleotide sequence ID" value="XM_060552790.1"/>
</dbReference>
<keyword evidence="1" id="KW-0472">Membrane</keyword>
<name>A0AAD8V7A9_9PEZI</name>
<dbReference type="Proteomes" id="UP001230504">
    <property type="component" value="Unassembled WGS sequence"/>
</dbReference>
<comment type="caution">
    <text evidence="2">The sequence shown here is derived from an EMBL/GenBank/DDBJ whole genome shotgun (WGS) entry which is preliminary data.</text>
</comment>
<reference evidence="2" key="1">
    <citation type="submission" date="2021-06" db="EMBL/GenBank/DDBJ databases">
        <title>Comparative genomics, transcriptomics and evolutionary studies reveal genomic signatures of adaptation to plant cell wall in hemibiotrophic fungi.</title>
        <authorList>
            <consortium name="DOE Joint Genome Institute"/>
            <person name="Baroncelli R."/>
            <person name="Diaz J.F."/>
            <person name="Benocci T."/>
            <person name="Peng M."/>
            <person name="Battaglia E."/>
            <person name="Haridas S."/>
            <person name="Andreopoulos W."/>
            <person name="Labutti K."/>
            <person name="Pangilinan J."/>
            <person name="Floch G.L."/>
            <person name="Makela M.R."/>
            <person name="Henrissat B."/>
            <person name="Grigoriev I.V."/>
            <person name="Crouch J.A."/>
            <person name="De Vries R.P."/>
            <person name="Sukno S.A."/>
            <person name="Thon M.R."/>
        </authorList>
    </citation>
    <scope>NUCLEOTIDE SEQUENCE</scope>
    <source>
        <strain evidence="2">CBS 125086</strain>
    </source>
</reference>
<accession>A0AAD8V7A9</accession>
<sequence length="137" mass="15690">MQQGWPGALVWFADLGQHLSFLFFFFLHLLPLRGDVEMVFSRENVALPTLQAGWLRLGWPVGRVLAGFTTEISPMLGYCSRHLYPRPWVLFRRDLSCPGAFNGRQRHHSVFISIFSFLLKKKKKTAFPSPGVQGGWL</sequence>
<feature type="transmembrane region" description="Helical" evidence="1">
    <location>
        <begin position="15"/>
        <end position="32"/>
    </location>
</feature>
<keyword evidence="1" id="KW-1133">Transmembrane helix</keyword>
<evidence type="ECO:0000313" key="2">
    <source>
        <dbReference type="EMBL" id="KAK1596957.1"/>
    </source>
</evidence>
<dbReference type="EMBL" id="JAHLJV010000010">
    <property type="protein sequence ID" value="KAK1596957.1"/>
    <property type="molecule type" value="Genomic_DNA"/>
</dbReference>
<protein>
    <submittedName>
        <fullName evidence="2">Uncharacterized protein</fullName>
    </submittedName>
</protein>
<organism evidence="2 3">
    <name type="scientific">Colletotrichum navitas</name>
    <dbReference type="NCBI Taxonomy" id="681940"/>
    <lineage>
        <taxon>Eukaryota</taxon>
        <taxon>Fungi</taxon>
        <taxon>Dikarya</taxon>
        <taxon>Ascomycota</taxon>
        <taxon>Pezizomycotina</taxon>
        <taxon>Sordariomycetes</taxon>
        <taxon>Hypocreomycetidae</taxon>
        <taxon>Glomerellales</taxon>
        <taxon>Glomerellaceae</taxon>
        <taxon>Colletotrichum</taxon>
        <taxon>Colletotrichum graminicola species complex</taxon>
    </lineage>
</organism>
<proteinExistence type="predicted"/>
<keyword evidence="3" id="KW-1185">Reference proteome</keyword>
<keyword evidence="1" id="KW-0812">Transmembrane</keyword>